<dbReference type="GO" id="GO:0004674">
    <property type="term" value="F:protein serine/threonine kinase activity"/>
    <property type="evidence" value="ECO:0007669"/>
    <property type="project" value="UniProtKB-KW"/>
</dbReference>
<organism evidence="7 8">
    <name type="scientific">Hypholoma sublateritium (strain FD-334 SS-4)</name>
    <dbReference type="NCBI Taxonomy" id="945553"/>
    <lineage>
        <taxon>Eukaryota</taxon>
        <taxon>Fungi</taxon>
        <taxon>Dikarya</taxon>
        <taxon>Basidiomycota</taxon>
        <taxon>Agaricomycotina</taxon>
        <taxon>Agaricomycetes</taxon>
        <taxon>Agaricomycetidae</taxon>
        <taxon>Agaricales</taxon>
        <taxon>Agaricineae</taxon>
        <taxon>Strophariaceae</taxon>
        <taxon>Hypholoma</taxon>
    </lineage>
</organism>
<dbReference type="GO" id="GO:0005524">
    <property type="term" value="F:ATP binding"/>
    <property type="evidence" value="ECO:0007669"/>
    <property type="project" value="UniProtKB-KW"/>
</dbReference>
<keyword evidence="5" id="KW-0067">ATP-binding</keyword>
<evidence type="ECO:0000313" key="8">
    <source>
        <dbReference type="Proteomes" id="UP000054270"/>
    </source>
</evidence>
<dbReference type="AlphaFoldDB" id="A0A0D2NPN4"/>
<gene>
    <name evidence="7" type="ORF">HYPSUDRAFT_69769</name>
</gene>
<dbReference type="InterPro" id="IPR000719">
    <property type="entry name" value="Prot_kinase_dom"/>
</dbReference>
<dbReference type="PROSITE" id="PS00108">
    <property type="entry name" value="PROTEIN_KINASE_ST"/>
    <property type="match status" value="1"/>
</dbReference>
<keyword evidence="1" id="KW-0723">Serine/threonine-protein kinase</keyword>
<dbReference type="OrthoDB" id="10252171at2759"/>
<dbReference type="PANTHER" id="PTHR24345">
    <property type="entry name" value="SERINE/THREONINE-PROTEIN KINASE PLK"/>
    <property type="match status" value="1"/>
</dbReference>
<feature type="domain" description="Protein kinase" evidence="6">
    <location>
        <begin position="1"/>
        <end position="124"/>
    </location>
</feature>
<evidence type="ECO:0000256" key="3">
    <source>
        <dbReference type="ARBA" id="ARBA00022741"/>
    </source>
</evidence>
<dbReference type="SUPFAM" id="SSF56112">
    <property type="entry name" value="Protein kinase-like (PK-like)"/>
    <property type="match status" value="1"/>
</dbReference>
<keyword evidence="4" id="KW-0418">Kinase</keyword>
<protein>
    <recommendedName>
        <fullName evidence="6">Protein kinase domain-containing protein</fullName>
    </recommendedName>
</protein>
<keyword evidence="3" id="KW-0547">Nucleotide-binding</keyword>
<dbReference type="PROSITE" id="PS50011">
    <property type="entry name" value="PROTEIN_KINASE_DOM"/>
    <property type="match status" value="1"/>
</dbReference>
<evidence type="ECO:0000256" key="1">
    <source>
        <dbReference type="ARBA" id="ARBA00022527"/>
    </source>
</evidence>
<dbReference type="EMBL" id="KN817586">
    <property type="protein sequence ID" value="KJA18711.1"/>
    <property type="molecule type" value="Genomic_DNA"/>
</dbReference>
<accession>A0A0D2NPN4</accession>
<evidence type="ECO:0000259" key="6">
    <source>
        <dbReference type="PROSITE" id="PS50011"/>
    </source>
</evidence>
<dbReference type="GO" id="GO:0005634">
    <property type="term" value="C:nucleus"/>
    <property type="evidence" value="ECO:0007669"/>
    <property type="project" value="TreeGrafter"/>
</dbReference>
<name>A0A0D2NPN4_HYPSF</name>
<sequence>MRVAEVKKPENIIHNVVKGLRNLHPLGILHKDIKPDNIFLDADGTCKFGDFGASVVLPDAAPLADSAYLTNDCGTRSYDYAALELIFPKTHDHVGHPQWLFGQGVNFWALGIMAYELATGAVLE</sequence>
<evidence type="ECO:0000256" key="2">
    <source>
        <dbReference type="ARBA" id="ARBA00022679"/>
    </source>
</evidence>
<dbReference type="InterPro" id="IPR008271">
    <property type="entry name" value="Ser/Thr_kinase_AS"/>
</dbReference>
<keyword evidence="8" id="KW-1185">Reference proteome</keyword>
<proteinExistence type="predicted"/>
<dbReference type="InterPro" id="IPR011009">
    <property type="entry name" value="Kinase-like_dom_sf"/>
</dbReference>
<dbReference type="PANTHER" id="PTHR24345:SF0">
    <property type="entry name" value="CELL CYCLE SERINE_THREONINE-PROTEIN KINASE CDC5_MSD2"/>
    <property type="match status" value="1"/>
</dbReference>
<evidence type="ECO:0000256" key="4">
    <source>
        <dbReference type="ARBA" id="ARBA00022777"/>
    </source>
</evidence>
<dbReference type="Pfam" id="PF00069">
    <property type="entry name" value="Pkinase"/>
    <property type="match status" value="1"/>
</dbReference>
<reference evidence="8" key="1">
    <citation type="submission" date="2014-04" db="EMBL/GenBank/DDBJ databases">
        <title>Evolutionary Origins and Diversification of the Mycorrhizal Mutualists.</title>
        <authorList>
            <consortium name="DOE Joint Genome Institute"/>
            <consortium name="Mycorrhizal Genomics Consortium"/>
            <person name="Kohler A."/>
            <person name="Kuo A."/>
            <person name="Nagy L.G."/>
            <person name="Floudas D."/>
            <person name="Copeland A."/>
            <person name="Barry K.W."/>
            <person name="Cichocki N."/>
            <person name="Veneault-Fourrey C."/>
            <person name="LaButti K."/>
            <person name="Lindquist E.A."/>
            <person name="Lipzen A."/>
            <person name="Lundell T."/>
            <person name="Morin E."/>
            <person name="Murat C."/>
            <person name="Riley R."/>
            <person name="Ohm R."/>
            <person name="Sun H."/>
            <person name="Tunlid A."/>
            <person name="Henrissat B."/>
            <person name="Grigoriev I.V."/>
            <person name="Hibbett D.S."/>
            <person name="Martin F."/>
        </authorList>
    </citation>
    <scope>NUCLEOTIDE SEQUENCE [LARGE SCALE GENOMIC DNA]</scope>
    <source>
        <strain evidence="8">FD-334 SS-4</strain>
    </source>
</reference>
<evidence type="ECO:0000313" key="7">
    <source>
        <dbReference type="EMBL" id="KJA18711.1"/>
    </source>
</evidence>
<dbReference type="STRING" id="945553.A0A0D2NPN4"/>
<dbReference type="Gene3D" id="1.10.510.10">
    <property type="entry name" value="Transferase(Phosphotransferase) domain 1"/>
    <property type="match status" value="1"/>
</dbReference>
<evidence type="ECO:0000256" key="5">
    <source>
        <dbReference type="ARBA" id="ARBA00022840"/>
    </source>
</evidence>
<keyword evidence="2" id="KW-0808">Transferase</keyword>
<dbReference type="Proteomes" id="UP000054270">
    <property type="component" value="Unassembled WGS sequence"/>
</dbReference>